<accession>L1JEP3</accession>
<evidence type="ECO:0000313" key="4">
    <source>
        <dbReference type="Proteomes" id="UP000011087"/>
    </source>
</evidence>
<dbReference type="OrthoDB" id="2121326at2759"/>
<dbReference type="GO" id="GO:0015035">
    <property type="term" value="F:protein-disulfide reductase activity"/>
    <property type="evidence" value="ECO:0007669"/>
    <property type="project" value="TreeGrafter"/>
</dbReference>
<reference evidence="3" key="3">
    <citation type="submission" date="2015-06" db="UniProtKB">
        <authorList>
            <consortium name="EnsemblProtists"/>
        </authorList>
    </citation>
    <scope>IDENTIFICATION</scope>
</reference>
<dbReference type="InterPro" id="IPR036249">
    <property type="entry name" value="Thioredoxin-like_sf"/>
</dbReference>
<dbReference type="HOGENOM" id="CLU_1206761_0_0_1"/>
<reference evidence="4" key="2">
    <citation type="submission" date="2012-11" db="EMBL/GenBank/DDBJ databases">
        <authorList>
            <person name="Kuo A."/>
            <person name="Curtis B.A."/>
            <person name="Tanifuji G."/>
            <person name="Burki F."/>
            <person name="Gruber A."/>
            <person name="Irimia M."/>
            <person name="Maruyama S."/>
            <person name="Arias M.C."/>
            <person name="Ball S.G."/>
            <person name="Gile G.H."/>
            <person name="Hirakawa Y."/>
            <person name="Hopkins J.F."/>
            <person name="Rensing S.A."/>
            <person name="Schmutz J."/>
            <person name="Symeonidi A."/>
            <person name="Elias M."/>
            <person name="Eveleigh R.J."/>
            <person name="Herman E.K."/>
            <person name="Klute M.J."/>
            <person name="Nakayama T."/>
            <person name="Obornik M."/>
            <person name="Reyes-Prieto A."/>
            <person name="Armbrust E.V."/>
            <person name="Aves S.J."/>
            <person name="Beiko R.G."/>
            <person name="Coutinho P."/>
            <person name="Dacks J.B."/>
            <person name="Durnford D.G."/>
            <person name="Fast N.M."/>
            <person name="Green B.R."/>
            <person name="Grisdale C."/>
            <person name="Hempe F."/>
            <person name="Henrissat B."/>
            <person name="Hoppner M.P."/>
            <person name="Ishida K.-I."/>
            <person name="Kim E."/>
            <person name="Koreny L."/>
            <person name="Kroth P.G."/>
            <person name="Liu Y."/>
            <person name="Malik S.-B."/>
            <person name="Maier U.G."/>
            <person name="McRose D."/>
            <person name="Mock T."/>
            <person name="Neilson J.A."/>
            <person name="Onodera N.T."/>
            <person name="Poole A.M."/>
            <person name="Pritham E.J."/>
            <person name="Richards T.A."/>
            <person name="Rocap G."/>
            <person name="Roy S.W."/>
            <person name="Sarai C."/>
            <person name="Schaack S."/>
            <person name="Shirato S."/>
            <person name="Slamovits C.H."/>
            <person name="Spencer D.F."/>
            <person name="Suzuki S."/>
            <person name="Worden A.Z."/>
            <person name="Zauner S."/>
            <person name="Barry K."/>
            <person name="Bell C."/>
            <person name="Bharti A.K."/>
            <person name="Crow J.A."/>
            <person name="Grimwood J."/>
            <person name="Kramer R."/>
            <person name="Lindquist E."/>
            <person name="Lucas S."/>
            <person name="Salamov A."/>
            <person name="McFadden G.I."/>
            <person name="Lane C.E."/>
            <person name="Keeling P.J."/>
            <person name="Gray M.W."/>
            <person name="Grigoriev I.V."/>
            <person name="Archibald J.M."/>
        </authorList>
    </citation>
    <scope>NUCLEOTIDE SEQUENCE</scope>
    <source>
        <strain evidence="4">CCMP2712</strain>
    </source>
</reference>
<protein>
    <submittedName>
        <fullName evidence="2">Thioredoxin</fullName>
    </submittedName>
</protein>
<dbReference type="InterPro" id="IPR013766">
    <property type="entry name" value="Thioredoxin_domain"/>
</dbReference>
<evidence type="ECO:0000259" key="1">
    <source>
        <dbReference type="PROSITE" id="PS51352"/>
    </source>
</evidence>
<keyword evidence="4" id="KW-1185">Reference proteome</keyword>
<evidence type="ECO:0000313" key="3">
    <source>
        <dbReference type="EnsemblProtists" id="EKX46580"/>
    </source>
</evidence>
<dbReference type="PANTHER" id="PTHR45663">
    <property type="entry name" value="GEO12009P1"/>
    <property type="match status" value="1"/>
</dbReference>
<dbReference type="RefSeq" id="XP_005833560.1">
    <property type="nucleotide sequence ID" value="XM_005833503.1"/>
</dbReference>
<name>L1JEP3_GUITC</name>
<dbReference type="GeneID" id="17303149"/>
<sequence>MVGAAQGNRRAVGGDVTGGMAGYAEGFHADIKRAHRSLVCTLLLLSLIAQADAFTAFGPCGISTLRPSATRPGMLRTSMKPLQSSRPVARNLISSAMLRMGAVEKVDATRLVEEMKTHSGLMVVDFFTPDCAPCRLIAPQLDKVAEEYASKIKFVKIDAEESSENKALTTKLQAFALPTLFFVKDGEVVERAEGAMLAPKIKSLCEHVFFDGPTPQGWKPPATEIRQFVG</sequence>
<dbReference type="Pfam" id="PF00085">
    <property type="entry name" value="Thioredoxin"/>
    <property type="match status" value="1"/>
</dbReference>
<reference evidence="2 4" key="1">
    <citation type="journal article" date="2012" name="Nature">
        <title>Algal genomes reveal evolutionary mosaicism and the fate of nucleomorphs.</title>
        <authorList>
            <consortium name="DOE Joint Genome Institute"/>
            <person name="Curtis B.A."/>
            <person name="Tanifuji G."/>
            <person name="Burki F."/>
            <person name="Gruber A."/>
            <person name="Irimia M."/>
            <person name="Maruyama S."/>
            <person name="Arias M.C."/>
            <person name="Ball S.G."/>
            <person name="Gile G.H."/>
            <person name="Hirakawa Y."/>
            <person name="Hopkins J.F."/>
            <person name="Kuo A."/>
            <person name="Rensing S.A."/>
            <person name="Schmutz J."/>
            <person name="Symeonidi A."/>
            <person name="Elias M."/>
            <person name="Eveleigh R.J."/>
            <person name="Herman E.K."/>
            <person name="Klute M.J."/>
            <person name="Nakayama T."/>
            <person name="Obornik M."/>
            <person name="Reyes-Prieto A."/>
            <person name="Armbrust E.V."/>
            <person name="Aves S.J."/>
            <person name="Beiko R.G."/>
            <person name="Coutinho P."/>
            <person name="Dacks J.B."/>
            <person name="Durnford D.G."/>
            <person name="Fast N.M."/>
            <person name="Green B.R."/>
            <person name="Grisdale C.J."/>
            <person name="Hempel F."/>
            <person name="Henrissat B."/>
            <person name="Hoppner M.P."/>
            <person name="Ishida K."/>
            <person name="Kim E."/>
            <person name="Koreny L."/>
            <person name="Kroth P.G."/>
            <person name="Liu Y."/>
            <person name="Malik S.B."/>
            <person name="Maier U.G."/>
            <person name="McRose D."/>
            <person name="Mock T."/>
            <person name="Neilson J.A."/>
            <person name="Onodera N.T."/>
            <person name="Poole A.M."/>
            <person name="Pritham E.J."/>
            <person name="Richards T.A."/>
            <person name="Rocap G."/>
            <person name="Roy S.W."/>
            <person name="Sarai C."/>
            <person name="Schaack S."/>
            <person name="Shirato S."/>
            <person name="Slamovits C.H."/>
            <person name="Spencer D.F."/>
            <person name="Suzuki S."/>
            <person name="Worden A.Z."/>
            <person name="Zauner S."/>
            <person name="Barry K."/>
            <person name="Bell C."/>
            <person name="Bharti A.K."/>
            <person name="Crow J.A."/>
            <person name="Grimwood J."/>
            <person name="Kramer R."/>
            <person name="Lindquist E."/>
            <person name="Lucas S."/>
            <person name="Salamov A."/>
            <person name="McFadden G.I."/>
            <person name="Lane C.E."/>
            <person name="Keeling P.J."/>
            <person name="Gray M.W."/>
            <person name="Grigoriev I.V."/>
            <person name="Archibald J.M."/>
        </authorList>
    </citation>
    <scope>NUCLEOTIDE SEQUENCE</scope>
    <source>
        <strain evidence="2 4">CCMP2712</strain>
    </source>
</reference>
<feature type="domain" description="Thioredoxin" evidence="1">
    <location>
        <begin position="91"/>
        <end position="210"/>
    </location>
</feature>
<dbReference type="EMBL" id="JH992994">
    <property type="protein sequence ID" value="EKX46580.1"/>
    <property type="molecule type" value="Genomic_DNA"/>
</dbReference>
<organism evidence="2">
    <name type="scientific">Guillardia theta (strain CCMP2712)</name>
    <name type="common">Cryptophyte</name>
    <dbReference type="NCBI Taxonomy" id="905079"/>
    <lineage>
        <taxon>Eukaryota</taxon>
        <taxon>Cryptophyceae</taxon>
        <taxon>Pyrenomonadales</taxon>
        <taxon>Geminigeraceae</taxon>
        <taxon>Guillardia</taxon>
    </lineage>
</organism>
<dbReference type="PANTHER" id="PTHR45663:SF11">
    <property type="entry name" value="GEO12009P1"/>
    <property type="match status" value="1"/>
</dbReference>
<dbReference type="KEGG" id="gtt:GUITHDRAFT_152365"/>
<dbReference type="CDD" id="cd02947">
    <property type="entry name" value="TRX_family"/>
    <property type="match status" value="1"/>
</dbReference>
<dbReference type="Proteomes" id="UP000011087">
    <property type="component" value="Unassembled WGS sequence"/>
</dbReference>
<proteinExistence type="predicted"/>
<dbReference type="STRING" id="905079.L1JEP3"/>
<dbReference type="Gene3D" id="3.40.30.10">
    <property type="entry name" value="Glutaredoxin"/>
    <property type="match status" value="1"/>
</dbReference>
<dbReference type="SUPFAM" id="SSF52833">
    <property type="entry name" value="Thioredoxin-like"/>
    <property type="match status" value="1"/>
</dbReference>
<gene>
    <name evidence="2" type="ORF">GUITHDRAFT_152365</name>
</gene>
<dbReference type="EnsemblProtists" id="EKX46580">
    <property type="protein sequence ID" value="EKX46580"/>
    <property type="gene ID" value="GUITHDRAFT_152365"/>
</dbReference>
<dbReference type="PaxDb" id="55529-EKX46580"/>
<dbReference type="eggNOG" id="KOG0907">
    <property type="taxonomic scope" value="Eukaryota"/>
</dbReference>
<dbReference type="PROSITE" id="PS51352">
    <property type="entry name" value="THIOREDOXIN_2"/>
    <property type="match status" value="1"/>
</dbReference>
<dbReference type="AlphaFoldDB" id="L1JEP3"/>
<dbReference type="OMA" id="RSKHYLV"/>
<evidence type="ECO:0000313" key="2">
    <source>
        <dbReference type="EMBL" id="EKX46580.1"/>
    </source>
</evidence>
<dbReference type="GO" id="GO:0005737">
    <property type="term" value="C:cytoplasm"/>
    <property type="evidence" value="ECO:0007669"/>
    <property type="project" value="TreeGrafter"/>
</dbReference>